<dbReference type="Gene3D" id="2.60.120.1440">
    <property type="match status" value="1"/>
</dbReference>
<accession>A0ABQ6PVY3</accession>
<sequence length="322" mass="36443">MNFPEQATEELISKYLVGEASESERSELLEWCALSPENQKYLDNARLIFEKAQVQGELQVDVDAAWEKVNQKLRGNERKSRFLIPVWGIAAGLILVFALAYVFYQNLPSQEFTFVSERENLTEILPDQTELALKQGTEVKVDYNERKKTGLIQLDGEALVSIPDTKKVKWLVEVGELRILDIGTVFHVRGYADAETVEVSVQEGEVRFFLTDKEGIDLIAGEKGVFDKKTQKFTKESANPNVAAFRSRQFFFNESSLEQVVEDLSAGFGKTILLDPNLSDCRLTVTFENEDLDTILGIISETLFLEVVYDSDQIFIRGEGCQ</sequence>
<evidence type="ECO:0000259" key="2">
    <source>
        <dbReference type="Pfam" id="PF04773"/>
    </source>
</evidence>
<name>A0ABQ6PVY3_9BACT</name>
<evidence type="ECO:0000259" key="3">
    <source>
        <dbReference type="Pfam" id="PF16344"/>
    </source>
</evidence>
<dbReference type="PANTHER" id="PTHR30273:SF2">
    <property type="entry name" value="PROTEIN FECR"/>
    <property type="match status" value="1"/>
</dbReference>
<keyword evidence="1" id="KW-0812">Transmembrane</keyword>
<dbReference type="Proteomes" id="UP001338309">
    <property type="component" value="Unassembled WGS sequence"/>
</dbReference>
<keyword evidence="1" id="KW-1133">Transmembrane helix</keyword>
<evidence type="ECO:0008006" key="6">
    <source>
        <dbReference type="Google" id="ProtNLM"/>
    </source>
</evidence>
<feature type="domain" description="FecR protein" evidence="2">
    <location>
        <begin position="124"/>
        <end position="207"/>
    </location>
</feature>
<dbReference type="InterPro" id="IPR006860">
    <property type="entry name" value="FecR"/>
</dbReference>
<dbReference type="InterPro" id="IPR012373">
    <property type="entry name" value="Ferrdict_sens_TM"/>
</dbReference>
<dbReference type="EMBL" id="BTPD01000013">
    <property type="protein sequence ID" value="GMQ30907.1"/>
    <property type="molecule type" value="Genomic_DNA"/>
</dbReference>
<dbReference type="RefSeq" id="WP_338225612.1">
    <property type="nucleotide sequence ID" value="NZ_BTPD01000013.1"/>
</dbReference>
<evidence type="ECO:0000313" key="4">
    <source>
        <dbReference type="EMBL" id="GMQ30907.1"/>
    </source>
</evidence>
<feature type="domain" description="Protein FecR C-terminal" evidence="3">
    <location>
        <begin position="250"/>
        <end position="308"/>
    </location>
</feature>
<dbReference type="InterPro" id="IPR032508">
    <property type="entry name" value="FecR_C"/>
</dbReference>
<dbReference type="PIRSF" id="PIRSF018266">
    <property type="entry name" value="FecR"/>
    <property type="match status" value="1"/>
</dbReference>
<feature type="transmembrane region" description="Helical" evidence="1">
    <location>
        <begin position="82"/>
        <end position="104"/>
    </location>
</feature>
<evidence type="ECO:0000256" key="1">
    <source>
        <dbReference type="SAM" id="Phobius"/>
    </source>
</evidence>
<dbReference type="Pfam" id="PF04773">
    <property type="entry name" value="FecR"/>
    <property type="match status" value="1"/>
</dbReference>
<dbReference type="Pfam" id="PF16344">
    <property type="entry name" value="FecR_C"/>
    <property type="match status" value="1"/>
</dbReference>
<proteinExistence type="predicted"/>
<keyword evidence="5" id="KW-1185">Reference proteome</keyword>
<keyword evidence="1" id="KW-0472">Membrane</keyword>
<dbReference type="PANTHER" id="PTHR30273">
    <property type="entry name" value="PERIPLASMIC SIGNAL SENSOR AND SIGMA FACTOR ACTIVATOR FECR-RELATED"/>
    <property type="match status" value="1"/>
</dbReference>
<protein>
    <recommendedName>
        <fullName evidence="6">FecR family protein</fullName>
    </recommendedName>
</protein>
<reference evidence="4 5" key="1">
    <citation type="submission" date="2023-08" db="EMBL/GenBank/DDBJ databases">
        <title>Draft genome sequence of Algoriphagus confluentis.</title>
        <authorList>
            <person name="Takatani N."/>
            <person name="Hosokawa M."/>
            <person name="Sawabe T."/>
        </authorList>
    </citation>
    <scope>NUCLEOTIDE SEQUENCE [LARGE SCALE GENOMIC DNA]</scope>
    <source>
        <strain evidence="4 5">NBRC 111222</strain>
    </source>
</reference>
<evidence type="ECO:0000313" key="5">
    <source>
        <dbReference type="Proteomes" id="UP001338309"/>
    </source>
</evidence>
<organism evidence="4 5">
    <name type="scientific">Algoriphagus confluentis</name>
    <dbReference type="NCBI Taxonomy" id="1697556"/>
    <lineage>
        <taxon>Bacteria</taxon>
        <taxon>Pseudomonadati</taxon>
        <taxon>Bacteroidota</taxon>
        <taxon>Cytophagia</taxon>
        <taxon>Cytophagales</taxon>
        <taxon>Cyclobacteriaceae</taxon>
        <taxon>Algoriphagus</taxon>
    </lineage>
</organism>
<dbReference type="Gene3D" id="3.55.50.30">
    <property type="match status" value="1"/>
</dbReference>
<comment type="caution">
    <text evidence="4">The sequence shown here is derived from an EMBL/GenBank/DDBJ whole genome shotgun (WGS) entry which is preliminary data.</text>
</comment>
<gene>
    <name evidence="4" type="ORF">Aconfl_35500</name>
</gene>